<dbReference type="Gene3D" id="3.40.50.150">
    <property type="entry name" value="Vaccinia Virus protein VP39"/>
    <property type="match status" value="1"/>
</dbReference>
<dbReference type="EMBL" id="FAOO01000012">
    <property type="protein sequence ID" value="CUU07167.1"/>
    <property type="molecule type" value="Genomic_DNA"/>
</dbReference>
<dbReference type="Gene3D" id="2.20.25.110">
    <property type="entry name" value="S-adenosyl-L-methionine-dependent methyltransferases"/>
    <property type="match status" value="1"/>
</dbReference>
<dbReference type="STRING" id="1643428.GCA_001442855_01680"/>
<gene>
    <name evidence="3" type="ORF">JGI1_01716</name>
</gene>
<dbReference type="PANTHER" id="PTHR43861">
    <property type="entry name" value="TRANS-ACONITATE 2-METHYLTRANSFERASE-RELATED"/>
    <property type="match status" value="1"/>
</dbReference>
<dbReference type="GO" id="GO:0008168">
    <property type="term" value="F:methyltransferase activity"/>
    <property type="evidence" value="ECO:0007669"/>
    <property type="project" value="UniProtKB-KW"/>
</dbReference>
<keyword evidence="1 3" id="KW-0808">Transferase</keyword>
<evidence type="ECO:0000259" key="2">
    <source>
        <dbReference type="Pfam" id="PF13649"/>
    </source>
</evidence>
<dbReference type="CDD" id="cd02440">
    <property type="entry name" value="AdoMet_MTases"/>
    <property type="match status" value="1"/>
</dbReference>
<organism evidence="3 4">
    <name type="scientific">Candidatus Thermokryptus mobilis</name>
    <dbReference type="NCBI Taxonomy" id="1643428"/>
    <lineage>
        <taxon>Bacteria</taxon>
        <taxon>Pseudomonadati</taxon>
        <taxon>Candidatus Kryptoniota</taxon>
        <taxon>Candidatus Thermokryptus</taxon>
    </lineage>
</organism>
<dbReference type="GO" id="GO:0032259">
    <property type="term" value="P:methylation"/>
    <property type="evidence" value="ECO:0007669"/>
    <property type="project" value="UniProtKB-KW"/>
</dbReference>
<dbReference type="RefSeq" id="WP_140945448.1">
    <property type="nucleotide sequence ID" value="NZ_FAOO01000012.1"/>
</dbReference>
<accession>A0A0S4NAB3</accession>
<evidence type="ECO:0000313" key="3">
    <source>
        <dbReference type="EMBL" id="CUU07167.1"/>
    </source>
</evidence>
<keyword evidence="4" id="KW-1185">Reference proteome</keyword>
<feature type="domain" description="Methyltransferase" evidence="2">
    <location>
        <begin position="44"/>
        <end position="137"/>
    </location>
</feature>
<dbReference type="Pfam" id="PF13649">
    <property type="entry name" value="Methyltransf_25"/>
    <property type="match status" value="1"/>
</dbReference>
<evidence type="ECO:0000256" key="1">
    <source>
        <dbReference type="ARBA" id="ARBA00022679"/>
    </source>
</evidence>
<dbReference type="InterPro" id="IPR041698">
    <property type="entry name" value="Methyltransf_25"/>
</dbReference>
<dbReference type="SUPFAM" id="SSF53335">
    <property type="entry name" value="S-adenosyl-L-methionine-dependent methyltransferases"/>
    <property type="match status" value="1"/>
</dbReference>
<evidence type="ECO:0000313" key="4">
    <source>
        <dbReference type="Proteomes" id="UP000320623"/>
    </source>
</evidence>
<reference evidence="4" key="1">
    <citation type="submission" date="2015-11" db="EMBL/GenBank/DDBJ databases">
        <authorList>
            <person name="Varghese N."/>
        </authorList>
    </citation>
    <scope>NUCLEOTIDE SEQUENCE [LARGE SCALE GENOMIC DNA]</scope>
</reference>
<dbReference type="OrthoDB" id="9783256at2"/>
<proteinExistence type="predicted"/>
<dbReference type="InterPro" id="IPR029063">
    <property type="entry name" value="SAM-dependent_MTases_sf"/>
</dbReference>
<protein>
    <submittedName>
        <fullName evidence="3">Methyltransferase domain-containing protein</fullName>
    </submittedName>
</protein>
<sequence length="247" mass="29233">MIQTQPYTVLAEIYDCIMKDVPYKKWAKYILKLIKNFHPKTKDILELACGTGTMLSLLLKFGFKVDGLDISEKMIQKAREKIKSENVNFFIADMAEFKPDKKYDLVICLYDSINYLTEEEKLLRLLSNVWESLQNGGIFIFDISTEYNSIQNAIAMNTKGKCDDYKFVRRSYFLRDKKLHINEFEIERDGEKFFERHIQRIYKISEIENAVEKTGLFKVLARYSNFTFSEGSEWSERIHFILKKIEL</sequence>
<keyword evidence="3" id="KW-0489">Methyltransferase</keyword>
<name>A0A0S4NAB3_9BACT</name>
<dbReference type="AlphaFoldDB" id="A0A0S4NAB3"/>
<dbReference type="Proteomes" id="UP000320623">
    <property type="component" value="Unassembled WGS sequence"/>
</dbReference>